<protein>
    <submittedName>
        <fullName evidence="2">Protein P</fullName>
    </submittedName>
</protein>
<proteinExistence type="predicted"/>
<sequence>QRNFRMRMNPANQTDSSTPNLWLSGNSGGQPSVWLPHQPSALLIPFNQSFEGRLAMPTTSSQSQSHSQSVPGLPQLAHPLTRNGTPNLRIGGSSNSQPGSTERSATPREESNSWRTQRNNVPEQPIFVPATDVRHVAQESTDWNLANGNIDIPGIVPSTSRIGSSSGVHPTTTPTRVPHQNQPNQYQQTPEFVRRTFPTANSEPGSQLNDFFPQRLGHSSSPQEITRQPGVALRTHQQQLLRSAFLMDRRS</sequence>
<feature type="compositionally biased region" description="Polar residues" evidence="1">
    <location>
        <begin position="113"/>
        <end position="122"/>
    </location>
</feature>
<feature type="non-terminal residue" evidence="2">
    <location>
        <position position="1"/>
    </location>
</feature>
<feature type="region of interest" description="Disordered" evidence="1">
    <location>
        <begin position="162"/>
        <end position="184"/>
    </location>
</feature>
<accession>A0A1D1XLK1</accession>
<feature type="compositionally biased region" description="Polar residues" evidence="1">
    <location>
        <begin position="10"/>
        <end position="25"/>
    </location>
</feature>
<organism evidence="2">
    <name type="scientific">Anthurium amnicola</name>
    <dbReference type="NCBI Taxonomy" id="1678845"/>
    <lineage>
        <taxon>Eukaryota</taxon>
        <taxon>Viridiplantae</taxon>
        <taxon>Streptophyta</taxon>
        <taxon>Embryophyta</taxon>
        <taxon>Tracheophyta</taxon>
        <taxon>Spermatophyta</taxon>
        <taxon>Magnoliopsida</taxon>
        <taxon>Liliopsida</taxon>
        <taxon>Araceae</taxon>
        <taxon>Pothoideae</taxon>
        <taxon>Potheae</taxon>
        <taxon>Anthurium</taxon>
    </lineage>
</organism>
<gene>
    <name evidence="2" type="primary">P_7</name>
    <name evidence="2" type="ORF">g.139838</name>
</gene>
<feature type="compositionally biased region" description="Low complexity" evidence="1">
    <location>
        <begin position="60"/>
        <end position="69"/>
    </location>
</feature>
<reference evidence="2" key="1">
    <citation type="submission" date="2015-07" db="EMBL/GenBank/DDBJ databases">
        <title>Transcriptome Assembly of Anthurium amnicola.</title>
        <authorList>
            <person name="Suzuki J."/>
        </authorList>
    </citation>
    <scope>NUCLEOTIDE SEQUENCE</scope>
</reference>
<feature type="region of interest" description="Disordered" evidence="1">
    <location>
        <begin position="56"/>
        <end position="124"/>
    </location>
</feature>
<feature type="compositionally biased region" description="Polar residues" evidence="1">
    <location>
        <begin position="82"/>
        <end position="104"/>
    </location>
</feature>
<evidence type="ECO:0000313" key="2">
    <source>
        <dbReference type="EMBL" id="JAT43257.1"/>
    </source>
</evidence>
<feature type="region of interest" description="Disordered" evidence="1">
    <location>
        <begin position="1"/>
        <end position="25"/>
    </location>
</feature>
<name>A0A1D1XLK1_9ARAE</name>
<dbReference type="AlphaFoldDB" id="A0A1D1XLK1"/>
<evidence type="ECO:0000256" key="1">
    <source>
        <dbReference type="SAM" id="MobiDB-lite"/>
    </source>
</evidence>
<feature type="non-terminal residue" evidence="2">
    <location>
        <position position="251"/>
    </location>
</feature>
<dbReference type="EMBL" id="GDJX01024679">
    <property type="protein sequence ID" value="JAT43257.1"/>
    <property type="molecule type" value="Transcribed_RNA"/>
</dbReference>